<comment type="caution">
    <text evidence="2">The sequence shown here is derived from an EMBL/GenBank/DDBJ whole genome shotgun (WGS) entry which is preliminary data.</text>
</comment>
<dbReference type="Gene3D" id="1.10.3210.10">
    <property type="entry name" value="Hypothetical protein af1432"/>
    <property type="match status" value="1"/>
</dbReference>
<dbReference type="CDD" id="cd00077">
    <property type="entry name" value="HDc"/>
    <property type="match status" value="1"/>
</dbReference>
<dbReference type="InterPro" id="IPR006675">
    <property type="entry name" value="HDIG_dom"/>
</dbReference>
<dbReference type="Proteomes" id="UP000654947">
    <property type="component" value="Unassembled WGS sequence"/>
</dbReference>
<feature type="domain" description="HD" evidence="1">
    <location>
        <begin position="37"/>
        <end position="158"/>
    </location>
</feature>
<dbReference type="InterPro" id="IPR006674">
    <property type="entry name" value="HD_domain"/>
</dbReference>
<keyword evidence="3" id="KW-1185">Reference proteome</keyword>
<dbReference type="EMBL" id="BMXL01000004">
    <property type="protein sequence ID" value="GHD20125.1"/>
    <property type="molecule type" value="Genomic_DNA"/>
</dbReference>
<dbReference type="InterPro" id="IPR003607">
    <property type="entry name" value="HD/PDEase_dom"/>
</dbReference>
<name>A0A918XAN0_9ACTN</name>
<dbReference type="NCBIfam" id="TIGR00277">
    <property type="entry name" value="HDIG"/>
    <property type="match status" value="1"/>
</dbReference>
<evidence type="ECO:0000259" key="1">
    <source>
        <dbReference type="Pfam" id="PF01966"/>
    </source>
</evidence>
<evidence type="ECO:0000313" key="2">
    <source>
        <dbReference type="EMBL" id="GHD20125.1"/>
    </source>
</evidence>
<reference evidence="2 3" key="1">
    <citation type="journal article" date="2014" name="Int. J. Syst. Evol. Microbiol.">
        <title>Complete genome sequence of Corynebacterium casei LMG S-19264T (=DSM 44701T), isolated from a smear-ripened cheese.</title>
        <authorList>
            <consortium name="US DOE Joint Genome Institute (JGI-PGF)"/>
            <person name="Walter F."/>
            <person name="Albersmeier A."/>
            <person name="Kalinowski J."/>
            <person name="Ruckert C."/>
        </authorList>
    </citation>
    <scope>NUCLEOTIDE SEQUENCE [LARGE SCALE GENOMIC DNA]</scope>
    <source>
        <strain evidence="2 3">KCTC 19473</strain>
    </source>
</reference>
<accession>A0A918XAN0</accession>
<proteinExistence type="predicted"/>
<dbReference type="AlphaFoldDB" id="A0A918XAN0"/>
<sequence length="212" mass="23780">MHRLRTRSLLGMQVPTDDEIRALHAEHAPSREAFDLVYTHCRIVCDLAEHVIAAVPHIQPLDVALVRAGCLLHDIGVYRLFDASGRLDHTQYVRHGVLGHELLAGAGMPEVLCRFCSCHTGTGITEHEVRTRELPIPPADYLPDTLEEELVMYADKFHSKSDPPAFLTARAYTQKVSRFGPDKAALFEKMVERFGEPPVEKIAAEYGHSVRH</sequence>
<organism evidence="2 3">
    <name type="scientific">Nocardiopsis kunsanensis</name>
    <dbReference type="NCBI Taxonomy" id="141693"/>
    <lineage>
        <taxon>Bacteria</taxon>
        <taxon>Bacillati</taxon>
        <taxon>Actinomycetota</taxon>
        <taxon>Actinomycetes</taxon>
        <taxon>Streptosporangiales</taxon>
        <taxon>Nocardiopsidaceae</taxon>
        <taxon>Nocardiopsis</taxon>
    </lineage>
</organism>
<dbReference type="SUPFAM" id="SSF109604">
    <property type="entry name" value="HD-domain/PDEase-like"/>
    <property type="match status" value="1"/>
</dbReference>
<dbReference type="Pfam" id="PF01966">
    <property type="entry name" value="HD"/>
    <property type="match status" value="1"/>
</dbReference>
<evidence type="ECO:0000313" key="3">
    <source>
        <dbReference type="Proteomes" id="UP000654947"/>
    </source>
</evidence>
<protein>
    <submittedName>
        <fullName evidence="2">Phosphohydrolase</fullName>
    </submittedName>
</protein>
<gene>
    <name evidence="2" type="ORF">GCM10007147_11810</name>
</gene>